<accession>A0A0P6X0W2</accession>
<comment type="similarity">
    <text evidence="1">Belongs to the CapA family.</text>
</comment>
<protein>
    <recommendedName>
        <fullName evidence="2">Capsule synthesis protein CapA domain-containing protein</fullName>
    </recommendedName>
</protein>
<dbReference type="InterPro" id="IPR029052">
    <property type="entry name" value="Metallo-depent_PP-like"/>
</dbReference>
<dbReference type="InterPro" id="IPR019079">
    <property type="entry name" value="Capsule_synth_CapA"/>
</dbReference>
<feature type="domain" description="Capsule synthesis protein CapA" evidence="2">
    <location>
        <begin position="2"/>
        <end position="234"/>
    </location>
</feature>
<dbReference type="Gene3D" id="3.60.21.10">
    <property type="match status" value="1"/>
</dbReference>
<evidence type="ECO:0000313" key="4">
    <source>
        <dbReference type="Proteomes" id="UP000050514"/>
    </source>
</evidence>
<dbReference type="SUPFAM" id="SSF56300">
    <property type="entry name" value="Metallo-dependent phosphatases"/>
    <property type="match status" value="1"/>
</dbReference>
<name>A0A0P6X0W2_9CHLR</name>
<dbReference type="PANTHER" id="PTHR33393:SF13">
    <property type="entry name" value="PGA BIOSYNTHESIS PROTEIN CAPA"/>
    <property type="match status" value="1"/>
</dbReference>
<gene>
    <name evidence="3" type="ORF">AC812_11795</name>
</gene>
<dbReference type="AlphaFoldDB" id="A0A0P6X0W2"/>
<keyword evidence="4" id="KW-1185">Reference proteome</keyword>
<dbReference type="EMBL" id="LGHJ01000017">
    <property type="protein sequence ID" value="KPL74483.1"/>
    <property type="molecule type" value="Genomic_DNA"/>
</dbReference>
<dbReference type="RefSeq" id="WP_061918706.1">
    <property type="nucleotide sequence ID" value="NZ_DF967971.1"/>
</dbReference>
<organism evidence="3 4">
    <name type="scientific">Bellilinea caldifistulae</name>
    <dbReference type="NCBI Taxonomy" id="360411"/>
    <lineage>
        <taxon>Bacteria</taxon>
        <taxon>Bacillati</taxon>
        <taxon>Chloroflexota</taxon>
        <taxon>Anaerolineae</taxon>
        <taxon>Anaerolineales</taxon>
        <taxon>Anaerolineaceae</taxon>
        <taxon>Bellilinea</taxon>
    </lineage>
</organism>
<evidence type="ECO:0000256" key="1">
    <source>
        <dbReference type="ARBA" id="ARBA00005662"/>
    </source>
</evidence>
<dbReference type="Proteomes" id="UP000050514">
    <property type="component" value="Unassembled WGS sequence"/>
</dbReference>
<evidence type="ECO:0000259" key="2">
    <source>
        <dbReference type="SMART" id="SM00854"/>
    </source>
</evidence>
<proteinExistence type="inferred from homology"/>
<dbReference type="PANTHER" id="PTHR33393">
    <property type="entry name" value="POLYGLUTAMINE SYNTHESIS ACCESSORY PROTEIN RV0574C-RELATED"/>
    <property type="match status" value="1"/>
</dbReference>
<dbReference type="SMART" id="SM00854">
    <property type="entry name" value="PGA_cap"/>
    <property type="match status" value="1"/>
</dbReference>
<dbReference type="Pfam" id="PF09587">
    <property type="entry name" value="PGA_cap"/>
    <property type="match status" value="1"/>
</dbReference>
<sequence length="355" mass="40466">MRLFCVGDIAICEDLSRNGSWPPPAGIQLNEHSRILFNFEFPIGTHLNPSPRASGERFMADPHAIQALKGWAPAFVTLANNHILDADSSGLMRTCQSLSACGFKPLGAGFLDEENRRYRIWETVHGTLAILNWVFPETHPDPGQNPGANCWQGLEESATLIQVLRKEADWVIAVLHWSDELFGYPRPEDRMIAAALADQGVDLIIGQHPHVVRGWEIFNGCPVFYSIGDFYFSDIQDGSGKWILKEAPLNRASLGVDIRFSRGNKPLISTHSFWRVKGKTISDPLRRAERQLLHLSKPLQKYPLYDYAEWYQKKRRWFDRVGYRLQFRLHQISPIEFMSITAQKIRGLFSARVNP</sequence>
<dbReference type="STRING" id="360411.AC812_11795"/>
<comment type="caution">
    <text evidence="3">The sequence shown here is derived from an EMBL/GenBank/DDBJ whole genome shotgun (WGS) entry which is preliminary data.</text>
</comment>
<reference evidence="3 4" key="1">
    <citation type="submission" date="2015-07" db="EMBL/GenBank/DDBJ databases">
        <title>Draft genome of Bellilinea caldifistulae DSM 17877.</title>
        <authorList>
            <person name="Hemp J."/>
            <person name="Ward L.M."/>
            <person name="Pace L.A."/>
            <person name="Fischer W.W."/>
        </authorList>
    </citation>
    <scope>NUCLEOTIDE SEQUENCE [LARGE SCALE GENOMIC DNA]</scope>
    <source>
        <strain evidence="3 4">GOMI-1</strain>
    </source>
</reference>
<evidence type="ECO:0000313" key="3">
    <source>
        <dbReference type="EMBL" id="KPL74483.1"/>
    </source>
</evidence>
<dbReference type="OrthoDB" id="9810906at2"/>
<dbReference type="InterPro" id="IPR052169">
    <property type="entry name" value="CW_Biosynth-Accessory"/>
</dbReference>